<dbReference type="Pfam" id="PF01936">
    <property type="entry name" value="NYN"/>
    <property type="match status" value="1"/>
</dbReference>
<evidence type="ECO:0000259" key="1">
    <source>
        <dbReference type="Pfam" id="PF01936"/>
    </source>
</evidence>
<proteinExistence type="predicted"/>
<name>A0ABW2SR99_9ACTN</name>
<sequence>MITPTTRIDRFQARTSRGRRRLRSGRAVHLLDIENLTRSTRPTTLAVAEVMTLYRRVVPIGPMDQFVVAVNHGALVPVGIAFHGVQLLARSGPDGADQALAEAARGDRMDQRFDRVVIGSGDGYFADLACWLAECGVHVTVVSQRESLSRRLRAEVSAVITLEPPVAQVA</sequence>
<organism evidence="2 3">
    <name type="scientific">Streptosporangium amethystogenes subsp. fukuiense</name>
    <dbReference type="NCBI Taxonomy" id="698418"/>
    <lineage>
        <taxon>Bacteria</taxon>
        <taxon>Bacillati</taxon>
        <taxon>Actinomycetota</taxon>
        <taxon>Actinomycetes</taxon>
        <taxon>Streptosporangiales</taxon>
        <taxon>Streptosporangiaceae</taxon>
        <taxon>Streptosporangium</taxon>
    </lineage>
</organism>
<evidence type="ECO:0000313" key="3">
    <source>
        <dbReference type="Proteomes" id="UP001596514"/>
    </source>
</evidence>
<dbReference type="InterPro" id="IPR021139">
    <property type="entry name" value="NYN"/>
</dbReference>
<dbReference type="EMBL" id="JBHTEE010000001">
    <property type="protein sequence ID" value="MFC7598537.1"/>
    <property type="molecule type" value="Genomic_DNA"/>
</dbReference>
<feature type="domain" description="NYN" evidence="1">
    <location>
        <begin position="79"/>
        <end position="162"/>
    </location>
</feature>
<accession>A0ABW2SR99</accession>
<dbReference type="RefSeq" id="WP_343961941.1">
    <property type="nucleotide sequence ID" value="NZ_BAAAGK010000006.1"/>
</dbReference>
<comment type="caution">
    <text evidence="2">The sequence shown here is derived from an EMBL/GenBank/DDBJ whole genome shotgun (WGS) entry which is preliminary data.</text>
</comment>
<keyword evidence="3" id="KW-1185">Reference proteome</keyword>
<evidence type="ECO:0000313" key="2">
    <source>
        <dbReference type="EMBL" id="MFC7598537.1"/>
    </source>
</evidence>
<reference evidence="3" key="1">
    <citation type="journal article" date="2019" name="Int. J. Syst. Evol. Microbiol.">
        <title>The Global Catalogue of Microorganisms (GCM) 10K type strain sequencing project: providing services to taxonomists for standard genome sequencing and annotation.</title>
        <authorList>
            <consortium name="The Broad Institute Genomics Platform"/>
            <consortium name="The Broad Institute Genome Sequencing Center for Infectious Disease"/>
            <person name="Wu L."/>
            <person name="Ma J."/>
        </authorList>
    </citation>
    <scope>NUCLEOTIDE SEQUENCE [LARGE SCALE GENOMIC DNA]</scope>
    <source>
        <strain evidence="3">JCM 10083</strain>
    </source>
</reference>
<dbReference type="Proteomes" id="UP001596514">
    <property type="component" value="Unassembled WGS sequence"/>
</dbReference>
<gene>
    <name evidence="2" type="ORF">ACFQVD_00300</name>
</gene>
<protein>
    <submittedName>
        <fullName evidence="2">NYN domain-containing protein</fullName>
    </submittedName>
</protein>
<dbReference type="Gene3D" id="3.40.50.1010">
    <property type="entry name" value="5'-nuclease"/>
    <property type="match status" value="1"/>
</dbReference>